<dbReference type="SMART" id="SM00342">
    <property type="entry name" value="HTH_ARAC"/>
    <property type="match status" value="1"/>
</dbReference>
<proteinExistence type="predicted"/>
<dbReference type="PROSITE" id="PS00041">
    <property type="entry name" value="HTH_ARAC_FAMILY_1"/>
    <property type="match status" value="1"/>
</dbReference>
<feature type="domain" description="HTH araC/xylS-type" evidence="4">
    <location>
        <begin position="199"/>
        <end position="297"/>
    </location>
</feature>
<dbReference type="EMBL" id="RSCL01000001">
    <property type="protein sequence ID" value="RUT09884.1"/>
    <property type="molecule type" value="Genomic_DNA"/>
</dbReference>
<dbReference type="SUPFAM" id="SSF46689">
    <property type="entry name" value="Homeodomain-like"/>
    <property type="match status" value="2"/>
</dbReference>
<dbReference type="Gene3D" id="1.10.10.60">
    <property type="entry name" value="Homeodomain-like"/>
    <property type="match status" value="2"/>
</dbReference>
<accession>A0A3S1CSW8</accession>
<keyword evidence="6" id="KW-1185">Reference proteome</keyword>
<dbReference type="GO" id="GO:0043565">
    <property type="term" value="F:sequence-specific DNA binding"/>
    <property type="evidence" value="ECO:0007669"/>
    <property type="project" value="InterPro"/>
</dbReference>
<dbReference type="InterPro" id="IPR009057">
    <property type="entry name" value="Homeodomain-like_sf"/>
</dbReference>
<evidence type="ECO:0000313" key="6">
    <source>
        <dbReference type="Proteomes" id="UP000271624"/>
    </source>
</evidence>
<dbReference type="RefSeq" id="WP_127078296.1">
    <property type="nucleotide sequence ID" value="NZ_RSCL01000001.1"/>
</dbReference>
<sequence>MMSKSPLMVDFTTKDGDSMIYPRAALLSSYASNWDIHFRYHSQPQYEMPEHSSNQNCIIMHHCTLQSPIIETIEGVSQASRINWGKITVLPANVRNKAFWETEYEFITLAFEPNIFIQYITEAIDVDNVELLPTLSHPDPLIHGIALALKSELESNQLGGRVYVDSLVTALMAHLLRNYSVKNPTQSFCKNALPKRKLQQVLDYIHAHLDQDLTLFKLAAIVYMSPSYFSTLFKQSTGLAPHQYIIRYRVERAKQLLLEGKLSIAEISTLVGFTHQSHLSYHFRRRFGSSPKVFISSQ</sequence>
<gene>
    <name evidence="5" type="ORF">DSM106972_003790</name>
</gene>
<evidence type="ECO:0000256" key="2">
    <source>
        <dbReference type="ARBA" id="ARBA00023125"/>
    </source>
</evidence>
<dbReference type="OrthoDB" id="516605at2"/>
<dbReference type="PROSITE" id="PS01124">
    <property type="entry name" value="HTH_ARAC_FAMILY_2"/>
    <property type="match status" value="1"/>
</dbReference>
<dbReference type="InterPro" id="IPR050204">
    <property type="entry name" value="AraC_XylS_family_regulators"/>
</dbReference>
<dbReference type="InterPro" id="IPR018062">
    <property type="entry name" value="HTH_AraC-typ_CS"/>
</dbReference>
<reference evidence="5" key="1">
    <citation type="submission" date="2018-12" db="EMBL/GenBank/DDBJ databases">
        <authorList>
            <person name="Will S."/>
            <person name="Neumann-Schaal M."/>
            <person name="Henke P."/>
        </authorList>
    </citation>
    <scope>NUCLEOTIDE SEQUENCE</scope>
    <source>
        <strain evidence="5">PCC 7102</strain>
    </source>
</reference>
<evidence type="ECO:0000259" key="4">
    <source>
        <dbReference type="PROSITE" id="PS01124"/>
    </source>
</evidence>
<dbReference type="Pfam" id="PF12833">
    <property type="entry name" value="HTH_18"/>
    <property type="match status" value="1"/>
</dbReference>
<reference evidence="5" key="2">
    <citation type="journal article" date="2019" name="Genome Biol. Evol.">
        <title>Day and night: Metabolic profiles and evolutionary relationships of six axenic non-marine cyanobacteria.</title>
        <authorList>
            <person name="Will S.E."/>
            <person name="Henke P."/>
            <person name="Boedeker C."/>
            <person name="Huang S."/>
            <person name="Brinkmann H."/>
            <person name="Rohde M."/>
            <person name="Jarek M."/>
            <person name="Friedl T."/>
            <person name="Seufert S."/>
            <person name="Schumacher M."/>
            <person name="Overmann J."/>
            <person name="Neumann-Schaal M."/>
            <person name="Petersen J."/>
        </authorList>
    </citation>
    <scope>NUCLEOTIDE SEQUENCE [LARGE SCALE GENOMIC DNA]</scope>
    <source>
        <strain evidence="5">PCC 7102</strain>
    </source>
</reference>
<dbReference type="AlphaFoldDB" id="A0A3S1CSW8"/>
<dbReference type="GO" id="GO:0003700">
    <property type="term" value="F:DNA-binding transcription factor activity"/>
    <property type="evidence" value="ECO:0007669"/>
    <property type="project" value="InterPro"/>
</dbReference>
<evidence type="ECO:0000313" key="5">
    <source>
        <dbReference type="EMBL" id="RUT09884.1"/>
    </source>
</evidence>
<dbReference type="PANTHER" id="PTHR46796:SF6">
    <property type="entry name" value="ARAC SUBFAMILY"/>
    <property type="match status" value="1"/>
</dbReference>
<keyword evidence="2" id="KW-0238">DNA-binding</keyword>
<comment type="caution">
    <text evidence="5">The sequence shown here is derived from an EMBL/GenBank/DDBJ whole genome shotgun (WGS) entry which is preliminary data.</text>
</comment>
<dbReference type="PANTHER" id="PTHR46796">
    <property type="entry name" value="HTH-TYPE TRANSCRIPTIONAL ACTIVATOR RHAS-RELATED"/>
    <property type="match status" value="1"/>
</dbReference>
<evidence type="ECO:0000256" key="1">
    <source>
        <dbReference type="ARBA" id="ARBA00023015"/>
    </source>
</evidence>
<keyword evidence="1" id="KW-0805">Transcription regulation</keyword>
<protein>
    <submittedName>
        <fullName evidence="5">AraC family transcriptional regulator</fullName>
    </submittedName>
</protein>
<dbReference type="Proteomes" id="UP000271624">
    <property type="component" value="Unassembled WGS sequence"/>
</dbReference>
<keyword evidence="3" id="KW-0804">Transcription</keyword>
<dbReference type="InterPro" id="IPR018060">
    <property type="entry name" value="HTH_AraC"/>
</dbReference>
<organism evidence="5 6">
    <name type="scientific">Dulcicalothrix desertica PCC 7102</name>
    <dbReference type="NCBI Taxonomy" id="232991"/>
    <lineage>
        <taxon>Bacteria</taxon>
        <taxon>Bacillati</taxon>
        <taxon>Cyanobacteriota</taxon>
        <taxon>Cyanophyceae</taxon>
        <taxon>Nostocales</taxon>
        <taxon>Calotrichaceae</taxon>
        <taxon>Dulcicalothrix</taxon>
    </lineage>
</organism>
<evidence type="ECO:0000256" key="3">
    <source>
        <dbReference type="ARBA" id="ARBA00023163"/>
    </source>
</evidence>
<name>A0A3S1CSW8_9CYAN</name>